<gene>
    <name evidence="5" type="ORF">V6N12_065995</name>
</gene>
<dbReference type="InterPro" id="IPR027417">
    <property type="entry name" value="P-loop_NTPase"/>
</dbReference>
<dbReference type="InterPro" id="IPR003959">
    <property type="entry name" value="ATPase_AAA_core"/>
</dbReference>
<evidence type="ECO:0000313" key="5">
    <source>
        <dbReference type="EMBL" id="KAK8492975.1"/>
    </source>
</evidence>
<dbReference type="Gene3D" id="3.40.50.300">
    <property type="entry name" value="P-loop containing nucleotide triphosphate hydrolases"/>
    <property type="match status" value="1"/>
</dbReference>
<feature type="compositionally biased region" description="Basic and acidic residues" evidence="3">
    <location>
        <begin position="99"/>
        <end position="110"/>
    </location>
</feature>
<evidence type="ECO:0000259" key="4">
    <source>
        <dbReference type="Pfam" id="PF00004"/>
    </source>
</evidence>
<dbReference type="Proteomes" id="UP001472677">
    <property type="component" value="Unassembled WGS sequence"/>
</dbReference>
<dbReference type="Pfam" id="PF00004">
    <property type="entry name" value="AAA"/>
    <property type="match status" value="1"/>
</dbReference>
<keyword evidence="1" id="KW-0547">Nucleotide-binding</keyword>
<evidence type="ECO:0000256" key="3">
    <source>
        <dbReference type="SAM" id="MobiDB-lite"/>
    </source>
</evidence>
<dbReference type="EMBL" id="JBBPBM010000663">
    <property type="protein sequence ID" value="KAK8492975.1"/>
    <property type="molecule type" value="Genomic_DNA"/>
</dbReference>
<evidence type="ECO:0000256" key="1">
    <source>
        <dbReference type="ARBA" id="ARBA00022741"/>
    </source>
</evidence>
<organism evidence="5 6">
    <name type="scientific">Hibiscus sabdariffa</name>
    <name type="common">roselle</name>
    <dbReference type="NCBI Taxonomy" id="183260"/>
    <lineage>
        <taxon>Eukaryota</taxon>
        <taxon>Viridiplantae</taxon>
        <taxon>Streptophyta</taxon>
        <taxon>Embryophyta</taxon>
        <taxon>Tracheophyta</taxon>
        <taxon>Spermatophyta</taxon>
        <taxon>Magnoliopsida</taxon>
        <taxon>eudicotyledons</taxon>
        <taxon>Gunneridae</taxon>
        <taxon>Pentapetalae</taxon>
        <taxon>rosids</taxon>
        <taxon>malvids</taxon>
        <taxon>Malvales</taxon>
        <taxon>Malvaceae</taxon>
        <taxon>Malvoideae</taxon>
        <taxon>Hibiscus</taxon>
    </lineage>
</organism>
<dbReference type="SUPFAM" id="SSF52540">
    <property type="entry name" value="P-loop containing nucleoside triphosphate hydrolases"/>
    <property type="match status" value="1"/>
</dbReference>
<feature type="region of interest" description="Disordered" evidence="3">
    <location>
        <begin position="82"/>
        <end position="122"/>
    </location>
</feature>
<accession>A0ABR2AI25</accession>
<dbReference type="InterPro" id="IPR050221">
    <property type="entry name" value="26S_Proteasome_ATPase"/>
</dbReference>
<reference evidence="5 6" key="1">
    <citation type="journal article" date="2024" name="G3 (Bethesda)">
        <title>Genome assembly of Hibiscus sabdariffa L. provides insights into metabolisms of medicinal natural products.</title>
        <authorList>
            <person name="Kim T."/>
        </authorList>
    </citation>
    <scope>NUCLEOTIDE SEQUENCE [LARGE SCALE GENOMIC DNA]</scope>
    <source>
        <strain evidence="5">TK-2024</strain>
        <tissue evidence="5">Old leaves</tissue>
    </source>
</reference>
<sequence length="122" mass="13800">MIHKEWFQKLGVHPPKEVLSCGPPGTRKTLTAHAWTVQTNAMFPKLAGPQLVNMFIGDGIKLVRDAFQLAIGTKCFDSEAMPNQHIHQPLPMSSQQRMVRKETREKEHPKHSNRSPSPSGFY</sequence>
<dbReference type="PANTHER" id="PTHR23073">
    <property type="entry name" value="26S PROTEASOME REGULATORY SUBUNIT"/>
    <property type="match status" value="1"/>
</dbReference>
<protein>
    <recommendedName>
        <fullName evidence="4">ATPase AAA-type core domain-containing protein</fullName>
    </recommendedName>
</protein>
<keyword evidence="6" id="KW-1185">Reference proteome</keyword>
<name>A0ABR2AI25_9ROSI</name>
<comment type="caution">
    <text evidence="5">The sequence shown here is derived from an EMBL/GenBank/DDBJ whole genome shotgun (WGS) entry which is preliminary data.</text>
</comment>
<proteinExistence type="predicted"/>
<keyword evidence="2" id="KW-0067">ATP-binding</keyword>
<evidence type="ECO:0000313" key="6">
    <source>
        <dbReference type="Proteomes" id="UP001472677"/>
    </source>
</evidence>
<feature type="domain" description="ATPase AAA-type core" evidence="4">
    <location>
        <begin position="19"/>
        <end position="70"/>
    </location>
</feature>
<evidence type="ECO:0000256" key="2">
    <source>
        <dbReference type="ARBA" id="ARBA00022840"/>
    </source>
</evidence>